<gene>
    <name evidence="9" type="ORF">UX25_C0003G0005</name>
</gene>
<evidence type="ECO:0000256" key="1">
    <source>
        <dbReference type="ARBA" id="ARBA00005915"/>
    </source>
</evidence>
<dbReference type="Pfam" id="PF01368">
    <property type="entry name" value="DHH"/>
    <property type="match status" value="1"/>
</dbReference>
<evidence type="ECO:0000256" key="4">
    <source>
        <dbReference type="ARBA" id="ARBA00022801"/>
    </source>
</evidence>
<evidence type="ECO:0000256" key="2">
    <source>
        <dbReference type="ARBA" id="ARBA00019841"/>
    </source>
</evidence>
<dbReference type="Gene3D" id="3.10.310.30">
    <property type="match status" value="1"/>
</dbReference>
<dbReference type="NCBIfam" id="TIGR00644">
    <property type="entry name" value="recJ"/>
    <property type="match status" value="1"/>
</dbReference>
<keyword evidence="5 9" id="KW-0269">Exonuclease</keyword>
<dbReference type="PANTHER" id="PTHR30255">
    <property type="entry name" value="SINGLE-STRANDED-DNA-SPECIFIC EXONUCLEASE RECJ"/>
    <property type="match status" value="1"/>
</dbReference>
<dbReference type="GO" id="GO:0006281">
    <property type="term" value="P:DNA repair"/>
    <property type="evidence" value="ECO:0007669"/>
    <property type="project" value="InterPro"/>
</dbReference>
<organism evidence="9 10">
    <name type="scientific">Candidatus Woesebacteria bacterium GW2011_GWC2_45_9</name>
    <dbReference type="NCBI Taxonomy" id="1618589"/>
    <lineage>
        <taxon>Bacteria</taxon>
        <taxon>Candidatus Woeseibacteriota</taxon>
    </lineage>
</organism>
<proteinExistence type="inferred from homology"/>
<dbReference type="InterPro" id="IPR038763">
    <property type="entry name" value="DHH_sf"/>
</dbReference>
<evidence type="ECO:0000256" key="5">
    <source>
        <dbReference type="ARBA" id="ARBA00022839"/>
    </source>
</evidence>
<sequence length="552" mass="60756">MAMDNVSRRWEILGKVAKKSPSIKEIEKILLKNRGIAAKKARKEFFFPTSPEALSLKNLGIAKFQVKRAVARIKKAGKRGETIIVYGDYDADGICATAILWERLYSLDLDVLPYIPERFSEGYGLNSESIKKLKEEKPNLGLIITVDHGIVGGDKVEVARKLGIDVIITDHHQPGKKKPKPYALIHTTQIGGAALAWILAREIKSVRDGLDLVAIGTIADQLPLVGANRSFAKYGLVSLNGTQRVGLNALFSEAGIVKGEIGPYEVGFMIAPRINAMGRLVHAIDSLRLLCTKNNQRAGELARLLNKTNLERQRIVEEVVLHALRQAQDESFARSVIVVAHESYHEGVIGLAAARLVEEFYRPAIVISKKGKIAKASARSISGFNIIETIRKLEGYLIEGGGHPMAAGFSIKTDKIEDFTQKLNKISASVLTEDILTKKLKIDLEVGFRNLGQELLALSESFEPTGLGNPTPTFMTKDVTIADARVVGREKTHLKLVLEESGRTLSAIAFGLGVIYKSLRPKTKIDIAYALEENTWNGNTNLQLKIKDIKMK</sequence>
<evidence type="ECO:0000259" key="7">
    <source>
        <dbReference type="Pfam" id="PF02272"/>
    </source>
</evidence>
<dbReference type="Gene3D" id="3.90.1640.30">
    <property type="match status" value="1"/>
</dbReference>
<dbReference type="InterPro" id="IPR004610">
    <property type="entry name" value="RecJ"/>
</dbReference>
<dbReference type="InterPro" id="IPR001667">
    <property type="entry name" value="DDH_dom"/>
</dbReference>
<dbReference type="PANTHER" id="PTHR30255:SF2">
    <property type="entry name" value="SINGLE-STRANDED-DNA-SPECIFIC EXONUCLEASE RECJ"/>
    <property type="match status" value="1"/>
</dbReference>
<accession>A0A0G1NAV8</accession>
<evidence type="ECO:0000313" key="10">
    <source>
        <dbReference type="Proteomes" id="UP000034922"/>
    </source>
</evidence>
<feature type="domain" description="DDH" evidence="6">
    <location>
        <begin position="83"/>
        <end position="217"/>
    </location>
</feature>
<dbReference type="InterPro" id="IPR051673">
    <property type="entry name" value="SSDNA_exonuclease_RecJ"/>
</dbReference>
<reference evidence="9 10" key="1">
    <citation type="journal article" date="2015" name="Nature">
        <title>rRNA introns, odd ribosomes, and small enigmatic genomes across a large radiation of phyla.</title>
        <authorList>
            <person name="Brown C.T."/>
            <person name="Hug L.A."/>
            <person name="Thomas B.C."/>
            <person name="Sharon I."/>
            <person name="Castelle C.J."/>
            <person name="Singh A."/>
            <person name="Wilkins M.J."/>
            <person name="Williams K.H."/>
            <person name="Banfield J.F."/>
        </authorList>
    </citation>
    <scope>NUCLEOTIDE SEQUENCE [LARGE SCALE GENOMIC DNA]</scope>
</reference>
<dbReference type="GO" id="GO:0006310">
    <property type="term" value="P:DNA recombination"/>
    <property type="evidence" value="ECO:0007669"/>
    <property type="project" value="InterPro"/>
</dbReference>
<evidence type="ECO:0000259" key="6">
    <source>
        <dbReference type="Pfam" id="PF01368"/>
    </source>
</evidence>
<evidence type="ECO:0000313" key="9">
    <source>
        <dbReference type="EMBL" id="KKU17674.1"/>
    </source>
</evidence>
<dbReference type="InterPro" id="IPR003156">
    <property type="entry name" value="DHHA1_dom"/>
</dbReference>
<protein>
    <recommendedName>
        <fullName evidence="2">Single-stranded-DNA-specific exonuclease RecJ</fullName>
    </recommendedName>
</protein>
<keyword evidence="3" id="KW-0540">Nuclease</keyword>
<name>A0A0G1NAV8_9BACT</name>
<comment type="similarity">
    <text evidence="1">Belongs to the RecJ family.</text>
</comment>
<evidence type="ECO:0000256" key="3">
    <source>
        <dbReference type="ARBA" id="ARBA00022722"/>
    </source>
</evidence>
<dbReference type="SUPFAM" id="SSF64182">
    <property type="entry name" value="DHH phosphoesterases"/>
    <property type="match status" value="1"/>
</dbReference>
<dbReference type="AlphaFoldDB" id="A0A0G1NAV8"/>
<dbReference type="Proteomes" id="UP000034922">
    <property type="component" value="Unassembled WGS sequence"/>
</dbReference>
<keyword evidence="4" id="KW-0378">Hydrolase</keyword>
<dbReference type="Pfam" id="PF02272">
    <property type="entry name" value="DHHA1"/>
    <property type="match status" value="1"/>
</dbReference>
<dbReference type="Pfam" id="PF17768">
    <property type="entry name" value="RecJ_OB"/>
    <property type="match status" value="1"/>
</dbReference>
<dbReference type="EMBL" id="LCLM01000003">
    <property type="protein sequence ID" value="KKU17674.1"/>
    <property type="molecule type" value="Genomic_DNA"/>
</dbReference>
<dbReference type="GO" id="GO:0003676">
    <property type="term" value="F:nucleic acid binding"/>
    <property type="evidence" value="ECO:0007669"/>
    <property type="project" value="InterPro"/>
</dbReference>
<comment type="caution">
    <text evidence="9">The sequence shown here is derived from an EMBL/GenBank/DDBJ whole genome shotgun (WGS) entry which is preliminary data.</text>
</comment>
<feature type="domain" description="DHHA1" evidence="7">
    <location>
        <begin position="335"/>
        <end position="426"/>
    </location>
</feature>
<dbReference type="GO" id="GO:0008409">
    <property type="term" value="F:5'-3' exonuclease activity"/>
    <property type="evidence" value="ECO:0007669"/>
    <property type="project" value="InterPro"/>
</dbReference>
<evidence type="ECO:0000259" key="8">
    <source>
        <dbReference type="Pfam" id="PF17768"/>
    </source>
</evidence>
<dbReference type="STRING" id="1618589.UX25_C0003G0005"/>
<feature type="domain" description="RecJ OB" evidence="8">
    <location>
        <begin position="442"/>
        <end position="548"/>
    </location>
</feature>
<dbReference type="PATRIC" id="fig|1618589.3.peg.72"/>
<dbReference type="InterPro" id="IPR041122">
    <property type="entry name" value="RecJ_OB"/>
</dbReference>